<reference evidence="4" key="1">
    <citation type="journal article" date="2017" name="Nat. Commun.">
        <title>The North American bullfrog draft genome provides insight into hormonal regulation of long noncoding RNA.</title>
        <authorList>
            <person name="Hammond S.A."/>
            <person name="Warren R.L."/>
            <person name="Vandervalk B.P."/>
            <person name="Kucuk E."/>
            <person name="Khan H."/>
            <person name="Gibb E.A."/>
            <person name="Pandoh P."/>
            <person name="Kirk H."/>
            <person name="Zhao Y."/>
            <person name="Jones M."/>
            <person name="Mungall A.J."/>
            <person name="Coope R."/>
            <person name="Pleasance S."/>
            <person name="Moore R.A."/>
            <person name="Holt R.A."/>
            <person name="Round J.M."/>
            <person name="Ohora S."/>
            <person name="Walle B.V."/>
            <person name="Veldhoen N."/>
            <person name="Helbing C.C."/>
            <person name="Birol I."/>
        </authorList>
    </citation>
    <scope>NUCLEOTIDE SEQUENCE [LARGE SCALE GENOMIC DNA]</scope>
</reference>
<evidence type="ECO:0000256" key="1">
    <source>
        <dbReference type="SAM" id="MobiDB-lite"/>
    </source>
</evidence>
<reference evidence="2" key="2">
    <citation type="submission" date="2017-08" db="EMBL/GenBank/DDBJ databases">
        <title>Assembly of the North American Bullfrog Genome.</title>
        <authorList>
            <person name="Warren R.L."/>
            <person name="Vandervalk B.P."/>
            <person name="Kucuk E."/>
            <person name="Birol I."/>
            <person name="Helbing C."/>
            <person name="Pandoh P."/>
            <person name="Behsaz B."/>
            <person name="Mohamadi H."/>
            <person name="Chu J."/>
            <person name="Jackman S."/>
            <person name="Hammond S.A."/>
            <person name="Veldhoen N."/>
            <person name="Kirk H."/>
            <person name="Zhao Y."/>
            <person name="Coope R."/>
            <person name="Pleasance S."/>
            <person name="Moore R."/>
            <person name="Holt R."/>
        </authorList>
    </citation>
    <scope>NUCLEOTIDE SEQUENCE</scope>
    <source>
        <strain evidence="2">Bruno</strain>
        <tissue evidence="2">Liver</tissue>
    </source>
</reference>
<proteinExistence type="predicted"/>
<evidence type="ECO:0000313" key="3">
    <source>
        <dbReference type="EMBL" id="PIO13631.1"/>
    </source>
</evidence>
<organism evidence="2 4">
    <name type="scientific">Aquarana catesbeiana</name>
    <name type="common">American bullfrog</name>
    <name type="synonym">Rana catesbeiana</name>
    <dbReference type="NCBI Taxonomy" id="8400"/>
    <lineage>
        <taxon>Eukaryota</taxon>
        <taxon>Metazoa</taxon>
        <taxon>Chordata</taxon>
        <taxon>Craniata</taxon>
        <taxon>Vertebrata</taxon>
        <taxon>Euteleostomi</taxon>
        <taxon>Amphibia</taxon>
        <taxon>Batrachia</taxon>
        <taxon>Anura</taxon>
        <taxon>Neobatrachia</taxon>
        <taxon>Ranoidea</taxon>
        <taxon>Ranidae</taxon>
        <taxon>Aquarana</taxon>
    </lineage>
</organism>
<evidence type="ECO:0000313" key="2">
    <source>
        <dbReference type="EMBL" id="PIO13593.1"/>
    </source>
</evidence>
<dbReference type="AlphaFoldDB" id="A0A2G9QEV2"/>
<accession>A0A2G9QEV2</accession>
<keyword evidence="4" id="KW-1185">Reference proteome</keyword>
<dbReference type="EMBL" id="KZ059718">
    <property type="protein sequence ID" value="PIO13593.1"/>
    <property type="molecule type" value="Genomic_DNA"/>
</dbReference>
<dbReference type="EMBL" id="KZ059706">
    <property type="protein sequence ID" value="PIO13631.1"/>
    <property type="molecule type" value="Genomic_DNA"/>
</dbReference>
<evidence type="ECO:0000313" key="4">
    <source>
        <dbReference type="Proteomes" id="UP000228934"/>
    </source>
</evidence>
<sequence>MCPMGHSRGSSFGVPTQQEGTEVCGQVTGSSGGHHRSSGSQVGPVSSDLRLSSSQASAAAFAQDRYRRNSSHSNDLVGLDMLTWSPMPLVRGLGLCPPCGASVNIPCVSLGRRVSQLVAPS</sequence>
<feature type="compositionally biased region" description="Polar residues" evidence="1">
    <location>
        <begin position="8"/>
        <end position="20"/>
    </location>
</feature>
<protein>
    <submittedName>
        <fullName evidence="2">Uncharacterized protein</fullName>
    </submittedName>
</protein>
<feature type="region of interest" description="Disordered" evidence="1">
    <location>
        <begin position="1"/>
        <end position="51"/>
    </location>
</feature>
<name>A0A2G9QEV2_AQUCT</name>
<dbReference type="Proteomes" id="UP000228934">
    <property type="component" value="Unassembled WGS sequence"/>
</dbReference>
<gene>
    <name evidence="3" type="ORF">AB205_0123270</name>
    <name evidence="2" type="ORF">AB205_0184470</name>
</gene>